<evidence type="ECO:0000313" key="2">
    <source>
        <dbReference type="Proteomes" id="UP000318834"/>
    </source>
</evidence>
<dbReference type="PROSITE" id="PS51257">
    <property type="entry name" value="PROKAR_LIPOPROTEIN"/>
    <property type="match status" value="1"/>
</dbReference>
<sequence>MRRMRWIQLAAVMAACNDYQATAPAPVPPEATVFSATGMIGATVNQFRAILGAPNGGTAGEQPAGRREINWDGAAAIPFNNRNDFPADFFNTTVKAGAVFTTPGTGFRNDSTLFSEINPDYAAQFLFFTASEIFAPIGSNQLDQLFRVAGQPTPALVPGFGIVFSDVDLADKTTIQLFRQDGSSLGTYNAPVRSDEGGFSFIGVTFADAIIARVRITLGTGALGANVEDISAGGTVDLVVLDNVIYGEPHRVQP</sequence>
<gene>
    <name evidence="1" type="ORF">E6H05_07675</name>
</gene>
<dbReference type="AlphaFoldDB" id="A0A537ITR3"/>
<dbReference type="EMBL" id="VBAP01000053">
    <property type="protein sequence ID" value="TMI74694.1"/>
    <property type="molecule type" value="Genomic_DNA"/>
</dbReference>
<evidence type="ECO:0000313" key="1">
    <source>
        <dbReference type="EMBL" id="TMI74694.1"/>
    </source>
</evidence>
<dbReference type="Proteomes" id="UP000318834">
    <property type="component" value="Unassembled WGS sequence"/>
</dbReference>
<protein>
    <recommendedName>
        <fullName evidence="3">PEP-CTERM sorting domain-containing protein</fullName>
    </recommendedName>
</protein>
<organism evidence="1 2">
    <name type="scientific">Candidatus Segetimicrobium genomatis</name>
    <dbReference type="NCBI Taxonomy" id="2569760"/>
    <lineage>
        <taxon>Bacteria</taxon>
        <taxon>Bacillati</taxon>
        <taxon>Candidatus Sysuimicrobiota</taxon>
        <taxon>Candidatus Sysuimicrobiia</taxon>
        <taxon>Candidatus Sysuimicrobiales</taxon>
        <taxon>Candidatus Segetimicrobiaceae</taxon>
        <taxon>Candidatus Segetimicrobium</taxon>
    </lineage>
</organism>
<reference evidence="1 2" key="1">
    <citation type="journal article" date="2019" name="Nat. Microbiol.">
        <title>Mediterranean grassland soil C-N compound turnover is dependent on rainfall and depth, and is mediated by genomically divergent microorganisms.</title>
        <authorList>
            <person name="Diamond S."/>
            <person name="Andeer P.F."/>
            <person name="Li Z."/>
            <person name="Crits-Christoph A."/>
            <person name="Burstein D."/>
            <person name="Anantharaman K."/>
            <person name="Lane K.R."/>
            <person name="Thomas B.C."/>
            <person name="Pan C."/>
            <person name="Northen T.R."/>
            <person name="Banfield J.F."/>
        </authorList>
    </citation>
    <scope>NUCLEOTIDE SEQUENCE [LARGE SCALE GENOMIC DNA]</scope>
    <source>
        <strain evidence="1">NP_8</strain>
    </source>
</reference>
<comment type="caution">
    <text evidence="1">The sequence shown here is derived from an EMBL/GenBank/DDBJ whole genome shotgun (WGS) entry which is preliminary data.</text>
</comment>
<accession>A0A537ITR3</accession>
<name>A0A537ITR3_9BACT</name>
<evidence type="ECO:0008006" key="3">
    <source>
        <dbReference type="Google" id="ProtNLM"/>
    </source>
</evidence>
<proteinExistence type="predicted"/>